<dbReference type="PROSITE" id="PS51737">
    <property type="entry name" value="RECOMBINASE_DNA_BIND"/>
    <property type="match status" value="1"/>
</dbReference>
<dbReference type="Gene3D" id="3.40.50.1390">
    <property type="entry name" value="Resolvase, N-terminal catalytic domain"/>
    <property type="match status" value="1"/>
</dbReference>
<evidence type="ECO:0000313" key="6">
    <source>
        <dbReference type="Proteomes" id="UP001501237"/>
    </source>
</evidence>
<evidence type="ECO:0000256" key="2">
    <source>
        <dbReference type="ARBA" id="ARBA00023172"/>
    </source>
</evidence>
<feature type="coiled-coil region" evidence="3">
    <location>
        <begin position="468"/>
        <end position="526"/>
    </location>
</feature>
<keyword evidence="3" id="KW-0175">Coiled coil</keyword>
<organism evidence="5 6">
    <name type="scientific">Actinocorallia longicatena</name>
    <dbReference type="NCBI Taxonomy" id="111803"/>
    <lineage>
        <taxon>Bacteria</taxon>
        <taxon>Bacillati</taxon>
        <taxon>Actinomycetota</taxon>
        <taxon>Actinomycetes</taxon>
        <taxon>Streptosporangiales</taxon>
        <taxon>Thermomonosporaceae</taxon>
        <taxon>Actinocorallia</taxon>
    </lineage>
</organism>
<dbReference type="Gene3D" id="3.90.1750.20">
    <property type="entry name" value="Putative Large Serine Recombinase, Chain B, Domain 2"/>
    <property type="match status" value="1"/>
</dbReference>
<dbReference type="EMBL" id="BAAAUV010000039">
    <property type="protein sequence ID" value="GAA3239705.1"/>
    <property type="molecule type" value="Genomic_DNA"/>
</dbReference>
<evidence type="ECO:0000256" key="3">
    <source>
        <dbReference type="SAM" id="Coils"/>
    </source>
</evidence>
<dbReference type="PANTHER" id="PTHR30461:SF2">
    <property type="entry name" value="SERINE RECOMBINASE PINE-RELATED"/>
    <property type="match status" value="1"/>
</dbReference>
<keyword evidence="6" id="KW-1185">Reference proteome</keyword>
<comment type="caution">
    <text evidence="5">The sequence shown here is derived from an EMBL/GenBank/DDBJ whole genome shotgun (WGS) entry which is preliminary data.</text>
</comment>
<accession>A0ABP6QLA8</accession>
<name>A0ABP6QLA8_9ACTN</name>
<keyword evidence="1" id="KW-0238">DNA-binding</keyword>
<evidence type="ECO:0000256" key="1">
    <source>
        <dbReference type="ARBA" id="ARBA00023125"/>
    </source>
</evidence>
<dbReference type="InterPro" id="IPR038109">
    <property type="entry name" value="DNA_bind_recomb_sf"/>
</dbReference>
<dbReference type="InterPro" id="IPR006119">
    <property type="entry name" value="Resolv_N"/>
</dbReference>
<gene>
    <name evidence="5" type="ORF">GCM10010468_75980</name>
</gene>
<dbReference type="InterPro" id="IPR011109">
    <property type="entry name" value="DNA_bind_recombinase_dom"/>
</dbReference>
<dbReference type="InterPro" id="IPR050639">
    <property type="entry name" value="SSR_resolvase"/>
</dbReference>
<evidence type="ECO:0000313" key="5">
    <source>
        <dbReference type="EMBL" id="GAA3239705.1"/>
    </source>
</evidence>
<protein>
    <submittedName>
        <fullName evidence="5">Recombinase family protein</fullName>
    </submittedName>
</protein>
<dbReference type="Proteomes" id="UP001501237">
    <property type="component" value="Unassembled WGS sequence"/>
</dbReference>
<dbReference type="SUPFAM" id="SSF53041">
    <property type="entry name" value="Resolvase-like"/>
    <property type="match status" value="1"/>
</dbReference>
<evidence type="ECO:0000259" key="4">
    <source>
        <dbReference type="PROSITE" id="PS51737"/>
    </source>
</evidence>
<keyword evidence="2" id="KW-0233">DNA recombination</keyword>
<dbReference type="PANTHER" id="PTHR30461">
    <property type="entry name" value="DNA-INVERTASE FROM LAMBDOID PROPHAGE"/>
    <property type="match status" value="1"/>
</dbReference>
<dbReference type="SMART" id="SM00857">
    <property type="entry name" value="Resolvase"/>
    <property type="match status" value="1"/>
</dbReference>
<dbReference type="Pfam" id="PF07508">
    <property type="entry name" value="Recombinase"/>
    <property type="match status" value="1"/>
</dbReference>
<proteinExistence type="predicted"/>
<dbReference type="InterPro" id="IPR036162">
    <property type="entry name" value="Resolvase-like_N_sf"/>
</dbReference>
<reference evidence="6" key="1">
    <citation type="journal article" date="2019" name="Int. J. Syst. Evol. Microbiol.">
        <title>The Global Catalogue of Microorganisms (GCM) 10K type strain sequencing project: providing services to taxonomists for standard genome sequencing and annotation.</title>
        <authorList>
            <consortium name="The Broad Institute Genomics Platform"/>
            <consortium name="The Broad Institute Genome Sequencing Center for Infectious Disease"/>
            <person name="Wu L."/>
            <person name="Ma J."/>
        </authorList>
    </citation>
    <scope>NUCLEOTIDE SEQUENCE [LARGE SCALE GENOMIC DNA]</scope>
    <source>
        <strain evidence="6">JCM 9377</strain>
    </source>
</reference>
<feature type="domain" description="Recombinase" evidence="4">
    <location>
        <begin position="215"/>
        <end position="361"/>
    </location>
</feature>
<sequence>MVSTAGSAPFSLDDLGLKRSTKRPHMTGLGGGYFLQDGPLKVAFLGRTSTEDQQDPTLSLPRQLASCHAALPEHSTFVAHFYDIESGRKDLAARGKGRGHERFSIPVPRDGGIQDLLEEAASPSRRFDVVICEEIGRVARRSYIGTMIEARLEEAGVLLLAADEPIVLNGKRSSQILTRRVKQGVAEWYVLQLLEMSWGGLQQHIEQGFNIGRPPYGYLGQKVPHPVPARRAQGATKHVCVPDPDRHKVVTAIFDWRVERLIGIQDIADELNRDLIAYPPPQPVDPSRALGKWTYSSVRAILTNPKYTGYQVWNRRATTSATGRCNPPEAWYWSSKPVHPRLVSLEMFLAAQEVTRRAERVRRKAGPNTACADTKRSYLLRSYITHASCDRRMWGKDNRGTTYYLCKPGKEYIDPGHPQSVWLREDYVFPGLTDFFNNQVFGRHRRLELAQTISDAEANALVERDAAIKAAEKAMAELRTRRTNLLGSLETTSPDAEFTNDVKARAAQLKAEIDAKTTSLAELKHSGPPAVQCAGLLDQLPLGRIDLEKLPEELLRKLFNAFRLEMRYDHVTNLVTVQITSTTEIIATQQEAAQAALETPKPAHDHDHARVCVVPPTGFEPVLPP</sequence>